<evidence type="ECO:0000313" key="6">
    <source>
        <dbReference type="Proteomes" id="UP000192247"/>
    </source>
</evidence>
<keyword evidence="6" id="KW-1185">Reference proteome</keyword>
<dbReference type="InterPro" id="IPR000172">
    <property type="entry name" value="GMC_OxRdtase_N"/>
</dbReference>
<dbReference type="Pfam" id="PF00732">
    <property type="entry name" value="GMC_oxred_N"/>
    <property type="match status" value="1"/>
</dbReference>
<feature type="domain" description="Glucose-methanol-choline oxidoreductase C-terminal" evidence="4">
    <location>
        <begin position="444"/>
        <end position="585"/>
    </location>
</feature>
<evidence type="ECO:0000259" key="4">
    <source>
        <dbReference type="Pfam" id="PF05199"/>
    </source>
</evidence>
<dbReference type="AlphaFoldDB" id="A0A1V9XTH3"/>
<comment type="cofactor">
    <cofactor evidence="2">
        <name>FAD</name>
        <dbReference type="ChEBI" id="CHEBI:57692"/>
    </cofactor>
</comment>
<sequence>MNRMRYAGLLPFMAGFFSRLANENVELQRSVLSFNYDYIVVGGGSAGAVIANRLSEDCSNSVLLMEAGGTENQISDIPLLAATLQGSKLDWQYKTVPQTKSCFGLKDKRSRWPRGKVLGGCSVLNYMLYVRGCHYDYDRWALMGCEGWSWKDVFPYFLKSEDNRDPDICDNGWHGKGGYLNVERPKYNTALAKAFIEAGKQLGYEETDINGARCTGFMTPQGTIRSGARLSTSRAFLEPVKDRPNLHISLYSMATKLNVNKATGRVESVVFDRFSVPTLAYVKKEVIVSAGSINSAQLLMLSGIGPCEHLHSLGIDCKLDLPVGQNLQDHIFSGGVNFLLKHPVSVVQSRVFNMDIVQEYQVNGTGPLTLLGGVEGLGFINTKYANAAKDWPDFELHFASGSPVSDGGQTLRYAHGLQEHVWKNVYSGHNYEDSISIYPVMLRPKSVGWLKLASASPYDHPIINPKYLHHPEDILAMVAAIKVCIQLVQTPAFRRYGAQLWDKPFPECKDYTLYSDKYLACVARTYTSTLYHPVGTCRMGSINDSRAVVSPRLRVQGLKNLRVADASIMPTIVSGNTNAPTIMIGEKASDMILQDNKSSGNNTLYSRTPNNANIQAINQPLFISPPAGYSMDVHN</sequence>
<dbReference type="InterPro" id="IPR012132">
    <property type="entry name" value="GMC_OxRdtase"/>
</dbReference>
<dbReference type="SUPFAM" id="SSF51905">
    <property type="entry name" value="FAD/NAD(P)-binding domain"/>
    <property type="match status" value="1"/>
</dbReference>
<dbReference type="Pfam" id="PF05199">
    <property type="entry name" value="GMC_oxred_C"/>
    <property type="match status" value="1"/>
</dbReference>
<evidence type="ECO:0000256" key="2">
    <source>
        <dbReference type="PIRSR" id="PIRSR000137-2"/>
    </source>
</evidence>
<dbReference type="GO" id="GO:0050660">
    <property type="term" value="F:flavin adenine dinucleotide binding"/>
    <property type="evidence" value="ECO:0007669"/>
    <property type="project" value="InterPro"/>
</dbReference>
<dbReference type="Proteomes" id="UP000192247">
    <property type="component" value="Unassembled WGS sequence"/>
</dbReference>
<dbReference type="InterPro" id="IPR036188">
    <property type="entry name" value="FAD/NAD-bd_sf"/>
</dbReference>
<dbReference type="PIRSF" id="PIRSF000137">
    <property type="entry name" value="Alcohol_oxidase"/>
    <property type="match status" value="1"/>
</dbReference>
<feature type="domain" description="Glucose-methanol-choline oxidoreductase N-terminal" evidence="3">
    <location>
        <begin position="36"/>
        <end position="331"/>
    </location>
</feature>
<gene>
    <name evidence="5" type="ORF">BIW11_07635</name>
</gene>
<organism evidence="5 6">
    <name type="scientific">Tropilaelaps mercedesae</name>
    <dbReference type="NCBI Taxonomy" id="418985"/>
    <lineage>
        <taxon>Eukaryota</taxon>
        <taxon>Metazoa</taxon>
        <taxon>Ecdysozoa</taxon>
        <taxon>Arthropoda</taxon>
        <taxon>Chelicerata</taxon>
        <taxon>Arachnida</taxon>
        <taxon>Acari</taxon>
        <taxon>Parasitiformes</taxon>
        <taxon>Mesostigmata</taxon>
        <taxon>Gamasina</taxon>
        <taxon>Dermanyssoidea</taxon>
        <taxon>Laelapidae</taxon>
        <taxon>Tropilaelaps</taxon>
    </lineage>
</organism>
<dbReference type="InParanoid" id="A0A1V9XTH3"/>
<accession>A0A1V9XTH3</accession>
<dbReference type="STRING" id="418985.A0A1V9XTH3"/>
<reference evidence="5 6" key="1">
    <citation type="journal article" date="2017" name="Gigascience">
        <title>Draft genome of the honey bee ectoparasitic mite, Tropilaelaps mercedesae, is shaped by the parasitic life history.</title>
        <authorList>
            <person name="Dong X."/>
            <person name="Armstrong S.D."/>
            <person name="Xia D."/>
            <person name="Makepeace B.L."/>
            <person name="Darby A.C."/>
            <person name="Kadowaki T."/>
        </authorList>
    </citation>
    <scope>NUCLEOTIDE SEQUENCE [LARGE SCALE GENOMIC DNA]</scope>
    <source>
        <strain evidence="5">Wuxi-XJTLU</strain>
    </source>
</reference>
<comment type="similarity">
    <text evidence="1">Belongs to the GMC oxidoreductase family.</text>
</comment>
<evidence type="ECO:0000256" key="1">
    <source>
        <dbReference type="ARBA" id="ARBA00010790"/>
    </source>
</evidence>
<dbReference type="PANTHER" id="PTHR11552:SF227">
    <property type="entry name" value="GLUCOSE DEHYDROGENASE [FAD, QUINONE]-LIKE PROTEIN"/>
    <property type="match status" value="1"/>
</dbReference>
<dbReference type="OrthoDB" id="269227at2759"/>
<dbReference type="Gene3D" id="3.50.50.60">
    <property type="entry name" value="FAD/NAD(P)-binding domain"/>
    <property type="match status" value="1"/>
</dbReference>
<comment type="caution">
    <text evidence="5">The sequence shown here is derived from an EMBL/GenBank/DDBJ whole genome shotgun (WGS) entry which is preliminary data.</text>
</comment>
<keyword evidence="2" id="KW-0285">Flavoprotein</keyword>
<protein>
    <submittedName>
        <fullName evidence="5">Glucose dehydrogenase-like</fullName>
    </submittedName>
</protein>
<dbReference type="InterPro" id="IPR007867">
    <property type="entry name" value="GMC_OxRtase_C"/>
</dbReference>
<feature type="binding site" evidence="2">
    <location>
        <position position="117"/>
    </location>
    <ligand>
        <name>FAD</name>
        <dbReference type="ChEBI" id="CHEBI:57692"/>
    </ligand>
</feature>
<dbReference type="GO" id="GO:0016614">
    <property type="term" value="F:oxidoreductase activity, acting on CH-OH group of donors"/>
    <property type="evidence" value="ECO:0007669"/>
    <property type="project" value="InterPro"/>
</dbReference>
<name>A0A1V9XTH3_9ACAR</name>
<evidence type="ECO:0000259" key="3">
    <source>
        <dbReference type="Pfam" id="PF00732"/>
    </source>
</evidence>
<dbReference type="EMBL" id="MNPL01004556">
    <property type="protein sequence ID" value="OQR76668.1"/>
    <property type="molecule type" value="Genomic_DNA"/>
</dbReference>
<evidence type="ECO:0000313" key="5">
    <source>
        <dbReference type="EMBL" id="OQR76668.1"/>
    </source>
</evidence>
<dbReference type="Gene3D" id="3.30.560.10">
    <property type="entry name" value="Glucose Oxidase, domain 3"/>
    <property type="match status" value="1"/>
</dbReference>
<keyword evidence="2" id="KW-0274">FAD</keyword>
<dbReference type="PANTHER" id="PTHR11552">
    <property type="entry name" value="GLUCOSE-METHANOL-CHOLINE GMC OXIDOREDUCTASE"/>
    <property type="match status" value="1"/>
</dbReference>
<proteinExistence type="inferred from homology"/>
<dbReference type="FunCoup" id="A0A1V9XTH3">
    <property type="interactions" value="32"/>
</dbReference>
<dbReference type="SUPFAM" id="SSF54373">
    <property type="entry name" value="FAD-linked reductases, C-terminal domain"/>
    <property type="match status" value="1"/>
</dbReference>